<dbReference type="InParanoid" id="I7MGP6"/>
<organism evidence="2 3">
    <name type="scientific">Tetrahymena thermophila (strain SB210)</name>
    <dbReference type="NCBI Taxonomy" id="312017"/>
    <lineage>
        <taxon>Eukaryota</taxon>
        <taxon>Sar</taxon>
        <taxon>Alveolata</taxon>
        <taxon>Ciliophora</taxon>
        <taxon>Intramacronucleata</taxon>
        <taxon>Oligohymenophorea</taxon>
        <taxon>Hymenostomatida</taxon>
        <taxon>Tetrahymenina</taxon>
        <taxon>Tetrahymenidae</taxon>
        <taxon>Tetrahymena</taxon>
    </lineage>
</organism>
<evidence type="ECO:0000256" key="1">
    <source>
        <dbReference type="SAM" id="Phobius"/>
    </source>
</evidence>
<dbReference type="eggNOG" id="ENOG502SXCU">
    <property type="taxonomic scope" value="Eukaryota"/>
</dbReference>
<dbReference type="EMBL" id="GG662556">
    <property type="protein sequence ID" value="EAS01794.2"/>
    <property type="molecule type" value="Genomic_DNA"/>
</dbReference>
<accession>I7MGP6</accession>
<feature type="transmembrane region" description="Helical" evidence="1">
    <location>
        <begin position="155"/>
        <end position="183"/>
    </location>
</feature>
<keyword evidence="1" id="KW-1133">Transmembrane helix</keyword>
<feature type="transmembrane region" description="Helical" evidence="1">
    <location>
        <begin position="87"/>
        <end position="107"/>
    </location>
</feature>
<keyword evidence="1" id="KW-0472">Membrane</keyword>
<gene>
    <name evidence="2" type="ORF">TTHERM_00564400</name>
</gene>
<dbReference type="KEGG" id="tet:TTHERM_00564400"/>
<reference evidence="3" key="1">
    <citation type="journal article" date="2006" name="PLoS Biol.">
        <title>Macronuclear genome sequence of the ciliate Tetrahymena thermophila, a model eukaryote.</title>
        <authorList>
            <person name="Eisen J.A."/>
            <person name="Coyne R.S."/>
            <person name="Wu M."/>
            <person name="Wu D."/>
            <person name="Thiagarajan M."/>
            <person name="Wortman J.R."/>
            <person name="Badger J.H."/>
            <person name="Ren Q."/>
            <person name="Amedeo P."/>
            <person name="Jones K.M."/>
            <person name="Tallon L.J."/>
            <person name="Delcher A.L."/>
            <person name="Salzberg S.L."/>
            <person name="Silva J.C."/>
            <person name="Haas B.J."/>
            <person name="Majoros W.H."/>
            <person name="Farzad M."/>
            <person name="Carlton J.M."/>
            <person name="Smith R.K. Jr."/>
            <person name="Garg J."/>
            <person name="Pearlman R.E."/>
            <person name="Karrer K.M."/>
            <person name="Sun L."/>
            <person name="Manning G."/>
            <person name="Elde N.C."/>
            <person name="Turkewitz A.P."/>
            <person name="Asai D.J."/>
            <person name="Wilkes D.E."/>
            <person name="Wang Y."/>
            <person name="Cai H."/>
            <person name="Collins K."/>
            <person name="Stewart B.A."/>
            <person name="Lee S.R."/>
            <person name="Wilamowska K."/>
            <person name="Weinberg Z."/>
            <person name="Ruzzo W.L."/>
            <person name="Wloga D."/>
            <person name="Gaertig J."/>
            <person name="Frankel J."/>
            <person name="Tsao C.-C."/>
            <person name="Gorovsky M.A."/>
            <person name="Keeling P.J."/>
            <person name="Waller R.F."/>
            <person name="Patron N.J."/>
            <person name="Cherry J.M."/>
            <person name="Stover N.A."/>
            <person name="Krieger C.J."/>
            <person name="del Toro C."/>
            <person name="Ryder H.F."/>
            <person name="Williamson S.C."/>
            <person name="Barbeau R.A."/>
            <person name="Hamilton E.P."/>
            <person name="Orias E."/>
        </authorList>
    </citation>
    <scope>NUCLEOTIDE SEQUENCE [LARGE SCALE GENOMIC DNA]</scope>
    <source>
        <strain evidence="3">SB210</strain>
    </source>
</reference>
<name>I7MGP6_TETTS</name>
<dbReference type="AlphaFoldDB" id="I7MGP6"/>
<evidence type="ECO:0000313" key="3">
    <source>
        <dbReference type="Proteomes" id="UP000009168"/>
    </source>
</evidence>
<protein>
    <submittedName>
        <fullName evidence="2">Transmembrane protein, putative</fullName>
    </submittedName>
</protein>
<dbReference type="GeneID" id="7842552"/>
<sequence length="986" mass="117238">MQSFYLFLKILLIENLHQLNSDLRLYTKQNFQQQDCNNNEELQKYNYFEAASQATSRNYTNGVQFSNKNQLNRSIKKKKKLKEEFRYMKFFIYYGNHFTFSCLYILVNYFKPYLYNISHIIFVYAYSLNVTWGIYDQDFLKFDDRKTISYGYVNAFLLCSCIEGGSYFVKSFLFVTVGLLFILSDSYSNNNLQTSNIIRYVFPCILYSLKLRHEEIIKRQIFIQKRHIIDWANMIHKQLPTPFVIGKFNKKEERLEYYSSNLKAEKQLKITDNESFNQFLENCYINDYFIRQKKNSLLTQFISQQDKNSFQENSSNSSNVRSEQNSLKWIIREKLFFLFTNKDTQILHNKEAGECQKIQIQPQRQPSPEEQIKESTQIHKNLLQSNFSGNINQSNLLEDKDNNLLKKQYSLVQKQANINLEQQFQSQNFESKVIKIDQEQKNKLNFNLTNQKFLDTPKKLLVNSPSFQERYISNQSYQDLDDMSNQQPAQEQIKNLDLNKNQLNSNLFDQERFYSQNNQTSKNKMDSEAIFENLDNKQNNEQGQKEEKVRKQSIFLQKVQGAGSQKQNFKIKVESISKQVEFDIKQKTDLNQNEQKQNLLNIEQNSDQEEAVNVIYFQKKDGNESQKKYSLRQKYFKNSELYVVIILENESFRSKYEKEKRKNNILNAITSQQEDCVKESIQKIDQFIKQKSQSSVTFDEIIRQKQNHETGQQLSFQTQNFQFILSTCANLFIKNETYKMFGSFLRKQQIEVYSLKINLFSTAQIVANSLNNIYFNQSKMIIVELDKNETTQNNNQEILVFSDAIKLKILFYNLFNFFLESLDKNYVIRVKFSHQKSNNKSQFDQVSVSVFLPKEIDQHIFNNQNIFNLNYQSLYNDSQNIEFQYKPLWQLRTALKILTLLGPYNKIQLTQQENCTMFSFLVYQDIRILQNKNVRVIHNLLSEKKDFILSSQNQCKPPHIQANNISKLFNYNQLTDKKLLSFVNKK</sequence>
<proteinExistence type="predicted"/>
<evidence type="ECO:0000313" key="2">
    <source>
        <dbReference type="EMBL" id="EAS01794.2"/>
    </source>
</evidence>
<dbReference type="Proteomes" id="UP000009168">
    <property type="component" value="Unassembled WGS sequence"/>
</dbReference>
<dbReference type="RefSeq" id="XP_001022039.2">
    <property type="nucleotide sequence ID" value="XM_001022039.2"/>
</dbReference>
<keyword evidence="3" id="KW-1185">Reference proteome</keyword>
<feature type="transmembrane region" description="Helical" evidence="1">
    <location>
        <begin position="113"/>
        <end position="135"/>
    </location>
</feature>
<keyword evidence="1 2" id="KW-0812">Transmembrane</keyword>